<gene>
    <name evidence="1" type="ORF">ERS852471_01782</name>
</gene>
<evidence type="ECO:0000313" key="1">
    <source>
        <dbReference type="EMBL" id="CUO56234.1"/>
    </source>
</evidence>
<dbReference type="Proteomes" id="UP000095594">
    <property type="component" value="Unassembled WGS sequence"/>
</dbReference>
<dbReference type="OrthoDB" id="1937047at2"/>
<dbReference type="RefSeq" id="WP_055265762.1">
    <property type="nucleotide sequence ID" value="NZ_CABIXQ010000011.1"/>
</dbReference>
<dbReference type="EMBL" id="CYZX01000011">
    <property type="protein sequence ID" value="CUO56234.1"/>
    <property type="molecule type" value="Genomic_DNA"/>
</dbReference>
<evidence type="ECO:0000313" key="2">
    <source>
        <dbReference type="Proteomes" id="UP000095594"/>
    </source>
</evidence>
<accession>A0A174G176</accession>
<sequence length="247" mass="29018">MKLFGKVTSNIEENENLTPEATEKKENILDLEVIKFVINEFPQLGEDIKDALDNLINTLDKSIDIIEDRSTEVIKVSRDYKLSGKYRETSQKLYEINKDINEYINWMDKNLKNHNGKNIAIEKVENVEKEKVTYDEENALDADEIKLDDYIEKFIYEDFTGYEPCKLKLENYEECVDGWDDTIVKTADILNKKFKCDKNLNFNNINTDKKVIGKKSKQNDSRDIIIEMLEDHNISLSNFKMYIKMVK</sequence>
<organism evidence="1 2">
    <name type="scientific">Clostridium disporicum</name>
    <dbReference type="NCBI Taxonomy" id="84024"/>
    <lineage>
        <taxon>Bacteria</taxon>
        <taxon>Bacillati</taxon>
        <taxon>Bacillota</taxon>
        <taxon>Clostridia</taxon>
        <taxon>Eubacteriales</taxon>
        <taxon>Clostridiaceae</taxon>
        <taxon>Clostridium</taxon>
    </lineage>
</organism>
<protein>
    <submittedName>
        <fullName evidence="1">Viral A-type inclusion protein</fullName>
    </submittedName>
</protein>
<name>A0A174G176_9CLOT</name>
<dbReference type="AlphaFoldDB" id="A0A174G176"/>
<proteinExistence type="predicted"/>
<reference evidence="1 2" key="1">
    <citation type="submission" date="2015-09" db="EMBL/GenBank/DDBJ databases">
        <authorList>
            <consortium name="Pathogen Informatics"/>
        </authorList>
    </citation>
    <scope>NUCLEOTIDE SEQUENCE [LARGE SCALE GENOMIC DNA]</scope>
    <source>
        <strain evidence="1 2">2789STDY5834856</strain>
    </source>
</reference>